<comment type="function">
    <text evidence="5">Involved in formation and maintenance of cell shape.</text>
</comment>
<dbReference type="PANTHER" id="PTHR34138:SF1">
    <property type="entry name" value="CELL SHAPE-DETERMINING PROTEIN MREC"/>
    <property type="match status" value="1"/>
</dbReference>
<organism evidence="8">
    <name type="scientific">uncultured Anaerotruncus sp</name>
    <dbReference type="NCBI Taxonomy" id="905011"/>
    <lineage>
        <taxon>Bacteria</taxon>
        <taxon>Bacillati</taxon>
        <taxon>Bacillota</taxon>
        <taxon>Clostridia</taxon>
        <taxon>Eubacteriales</taxon>
        <taxon>Oscillospiraceae</taxon>
        <taxon>Anaerotruncus</taxon>
        <taxon>environmental samples</taxon>
    </lineage>
</organism>
<evidence type="ECO:0000256" key="5">
    <source>
        <dbReference type="PIRNR" id="PIRNR038471"/>
    </source>
</evidence>
<dbReference type="InterPro" id="IPR007221">
    <property type="entry name" value="MreC"/>
</dbReference>
<proteinExistence type="inferred from homology"/>
<dbReference type="Gene3D" id="2.40.10.340">
    <property type="entry name" value="Rod shape-determining protein MreC, domain 1"/>
    <property type="match status" value="1"/>
</dbReference>
<evidence type="ECO:0000256" key="6">
    <source>
        <dbReference type="SAM" id="Coils"/>
    </source>
</evidence>
<evidence type="ECO:0000256" key="3">
    <source>
        <dbReference type="ARBA" id="ARBA00022960"/>
    </source>
</evidence>
<name>A0A6N2V1I5_9FIRM</name>
<dbReference type="NCBIfam" id="TIGR00219">
    <property type="entry name" value="mreC"/>
    <property type="match status" value="1"/>
</dbReference>
<protein>
    <recommendedName>
        <fullName evidence="2 5">Cell shape-determining protein MreC</fullName>
    </recommendedName>
    <alternativeName>
        <fullName evidence="4 5">Cell shape protein MreC</fullName>
    </alternativeName>
</protein>
<feature type="domain" description="Rod shape-determining protein MreC beta-barrel core" evidence="7">
    <location>
        <begin position="123"/>
        <end position="272"/>
    </location>
</feature>
<evidence type="ECO:0000313" key="8">
    <source>
        <dbReference type="EMBL" id="VYT22802.1"/>
    </source>
</evidence>
<dbReference type="GO" id="GO:0008360">
    <property type="term" value="P:regulation of cell shape"/>
    <property type="evidence" value="ECO:0007669"/>
    <property type="project" value="UniProtKB-KW"/>
</dbReference>
<keyword evidence="3 5" id="KW-0133">Cell shape</keyword>
<dbReference type="GO" id="GO:0005886">
    <property type="term" value="C:plasma membrane"/>
    <property type="evidence" value="ECO:0007669"/>
    <property type="project" value="TreeGrafter"/>
</dbReference>
<feature type="coiled-coil region" evidence="6">
    <location>
        <begin position="69"/>
        <end position="113"/>
    </location>
</feature>
<dbReference type="EMBL" id="CACRSL010000005">
    <property type="protein sequence ID" value="VYT22802.1"/>
    <property type="molecule type" value="Genomic_DNA"/>
</dbReference>
<dbReference type="PIRSF" id="PIRSF038471">
    <property type="entry name" value="MreC"/>
    <property type="match status" value="1"/>
</dbReference>
<dbReference type="AlphaFoldDB" id="A0A6N2V1I5"/>
<evidence type="ECO:0000259" key="7">
    <source>
        <dbReference type="Pfam" id="PF04085"/>
    </source>
</evidence>
<evidence type="ECO:0000256" key="4">
    <source>
        <dbReference type="ARBA" id="ARBA00032089"/>
    </source>
</evidence>
<dbReference type="Pfam" id="PF04085">
    <property type="entry name" value="MreC"/>
    <property type="match status" value="1"/>
</dbReference>
<dbReference type="InterPro" id="IPR055342">
    <property type="entry name" value="MreC_beta-barrel_core"/>
</dbReference>
<dbReference type="Gene3D" id="2.40.10.350">
    <property type="entry name" value="Rod shape-determining protein MreC, domain 2"/>
    <property type="match status" value="1"/>
</dbReference>
<accession>A0A6N2V1I5</accession>
<comment type="similarity">
    <text evidence="1 5">Belongs to the MreC family.</text>
</comment>
<keyword evidence="6" id="KW-0175">Coiled coil</keyword>
<sequence>MGDFFKSIRFKILVAVLAFLLAFMLRAAYTGGLAPMTSQILGILTNPLQKASASVSASFSGLFDRMFRSGEILEENERLKEENRRLTQRQLEFDKYKLENEQLKEYLDIKEKNPDFDFETAFVIGRDPNDRFYAFTIDKGSLDGISLHDPVITEDGLVGMVVEVGPTYAKVATILDVMLEISSYDSRTKDIGITTGRIDLAEEGLCQLTLLQRESGASAGDIVITSNVGGLYPKDLVIGTIREVRTESHGISLYAVIEPAVDVRTVKDVLVITSFEGQASAAE</sequence>
<evidence type="ECO:0000256" key="1">
    <source>
        <dbReference type="ARBA" id="ARBA00009369"/>
    </source>
</evidence>
<gene>
    <name evidence="8" type="primary">mreC</name>
    <name evidence="8" type="ORF">AULFYP135_02148</name>
</gene>
<dbReference type="InterPro" id="IPR042177">
    <property type="entry name" value="Cell/Rod_1"/>
</dbReference>
<dbReference type="PANTHER" id="PTHR34138">
    <property type="entry name" value="CELL SHAPE-DETERMINING PROTEIN MREC"/>
    <property type="match status" value="1"/>
</dbReference>
<dbReference type="InterPro" id="IPR042175">
    <property type="entry name" value="Cell/Rod_MreC_2"/>
</dbReference>
<reference evidence="8" key="1">
    <citation type="submission" date="2019-11" db="EMBL/GenBank/DDBJ databases">
        <authorList>
            <person name="Feng L."/>
        </authorList>
    </citation>
    <scope>NUCLEOTIDE SEQUENCE</scope>
    <source>
        <strain evidence="8">AundefinedLFYP135</strain>
    </source>
</reference>
<evidence type="ECO:0000256" key="2">
    <source>
        <dbReference type="ARBA" id="ARBA00013855"/>
    </source>
</evidence>